<keyword evidence="1" id="KW-0472">Membrane</keyword>
<keyword evidence="3" id="KW-1185">Reference proteome</keyword>
<keyword evidence="1" id="KW-1133">Transmembrane helix</keyword>
<evidence type="ECO:0000313" key="3">
    <source>
        <dbReference type="Proteomes" id="UP001642464"/>
    </source>
</evidence>
<accession>A0ABP0PU91</accession>
<evidence type="ECO:0000256" key="1">
    <source>
        <dbReference type="SAM" id="Phobius"/>
    </source>
</evidence>
<gene>
    <name evidence="2" type="ORF">SCF082_LOCUS37751</name>
</gene>
<protein>
    <submittedName>
        <fullName evidence="2">Benzoate transport protein</fullName>
    </submittedName>
</protein>
<evidence type="ECO:0000313" key="2">
    <source>
        <dbReference type="EMBL" id="CAK9079086.1"/>
    </source>
</evidence>
<organism evidence="2 3">
    <name type="scientific">Durusdinium trenchii</name>
    <dbReference type="NCBI Taxonomy" id="1381693"/>
    <lineage>
        <taxon>Eukaryota</taxon>
        <taxon>Sar</taxon>
        <taxon>Alveolata</taxon>
        <taxon>Dinophyceae</taxon>
        <taxon>Suessiales</taxon>
        <taxon>Symbiodiniaceae</taxon>
        <taxon>Durusdinium</taxon>
    </lineage>
</organism>
<dbReference type="Proteomes" id="UP001642464">
    <property type="component" value="Unassembled WGS sequence"/>
</dbReference>
<feature type="transmembrane region" description="Helical" evidence="1">
    <location>
        <begin position="171"/>
        <end position="196"/>
    </location>
</feature>
<feature type="transmembrane region" description="Helical" evidence="1">
    <location>
        <begin position="136"/>
        <end position="156"/>
    </location>
</feature>
<dbReference type="EMBL" id="CAXAMM010038573">
    <property type="protein sequence ID" value="CAK9079086.1"/>
    <property type="molecule type" value="Genomic_DNA"/>
</dbReference>
<sequence length="327" mass="35769">MFFASICVRSSCSANRASPRGTLLDAHASKRGLSPLAAAHRGCVTWGGFVGALVAFAEIKHAKRKAFSTYPTMRHSSSGQSGGAGFPVGVVAAFDILVTSVLVPNLLTLLLAAPGLYQPLWLIFGSANPGMVGPALGHGLLLTVCWLASAICAHTFDKDVTGGDESKNFNIWWRLFIAFFVNAWLLFFASSFIGLFQPFRQADVLDMGIDKDVFGPSGLNIDMKVQRQILDLNLDLAMEVLLLGPWRLYCAGVGFKDLEDIWSDYFRQRCRSASATGGAMRRGLIEVKQRETVSQRSSLHGVKKMLKELDISGRLAFNRRPLYYAVL</sequence>
<reference evidence="2 3" key="1">
    <citation type="submission" date="2024-02" db="EMBL/GenBank/DDBJ databases">
        <authorList>
            <person name="Chen Y."/>
            <person name="Shah S."/>
            <person name="Dougan E. K."/>
            <person name="Thang M."/>
            <person name="Chan C."/>
        </authorList>
    </citation>
    <scope>NUCLEOTIDE SEQUENCE [LARGE SCALE GENOMIC DNA]</scope>
</reference>
<proteinExistence type="predicted"/>
<name>A0ABP0PU91_9DINO</name>
<feature type="transmembrane region" description="Helical" evidence="1">
    <location>
        <begin position="38"/>
        <end position="59"/>
    </location>
</feature>
<keyword evidence="1" id="KW-0812">Transmembrane</keyword>
<comment type="caution">
    <text evidence="2">The sequence shown here is derived from an EMBL/GenBank/DDBJ whole genome shotgun (WGS) entry which is preliminary data.</text>
</comment>